<evidence type="ECO:0000256" key="16">
    <source>
        <dbReference type="PROSITE-ProRule" id="PRU00560"/>
    </source>
</evidence>
<dbReference type="Pfam" id="PF00580">
    <property type="entry name" value="UvrD-helicase"/>
    <property type="match status" value="1"/>
</dbReference>
<dbReference type="GO" id="GO:0000724">
    <property type="term" value="P:double-strand break repair via homologous recombination"/>
    <property type="evidence" value="ECO:0007669"/>
    <property type="project" value="UniProtKB-UniRule"/>
</dbReference>
<comment type="function">
    <text evidence="15">A helicase/nuclease that prepares dsDNA breaks (DSB) for recombinational DNA repair. Binds to DSBs and unwinds DNA via a highly rapid and processive ATP-dependent bidirectional helicase activity. Unwinds dsDNA until it encounters a Chi (crossover hotspot instigator) sequence from the 3' direction. Cuts ssDNA a few nucleotides 3' to the Chi site. The properties and activities of the enzyme are changed at Chi. The Chi-altered holoenzyme produces a long 3'-ssDNA overhang and facilitates RecA-binding to the ssDNA for homologous DNA recombination and repair. Holoenzyme degrades any linearized DNA that is unable to undergo homologous recombination. In the holoenzyme this subunit contributes ATPase, 3'-5' helicase, exonuclease activity and loads RecA onto ssDNA.</text>
</comment>
<evidence type="ECO:0000256" key="4">
    <source>
        <dbReference type="ARBA" id="ARBA00022763"/>
    </source>
</evidence>
<evidence type="ECO:0000256" key="6">
    <source>
        <dbReference type="ARBA" id="ARBA00022806"/>
    </source>
</evidence>
<evidence type="ECO:0000256" key="14">
    <source>
        <dbReference type="ARBA" id="ARBA00048988"/>
    </source>
</evidence>
<dbReference type="Pfam" id="PF13361">
    <property type="entry name" value="UvrD_C"/>
    <property type="match status" value="1"/>
</dbReference>
<evidence type="ECO:0000256" key="9">
    <source>
        <dbReference type="ARBA" id="ARBA00022842"/>
    </source>
</evidence>
<evidence type="ECO:0000256" key="1">
    <source>
        <dbReference type="ARBA" id="ARBA00022722"/>
    </source>
</evidence>
<dbReference type="Gene3D" id="3.40.50.300">
    <property type="entry name" value="P-loop containing nucleotide triphosphate hydrolases"/>
    <property type="match status" value="2"/>
</dbReference>
<comment type="cofactor">
    <cofactor evidence="15">
        <name>Mg(2+)</name>
        <dbReference type="ChEBI" id="CHEBI:18420"/>
    </cofactor>
    <text evidence="15">Binds 1 Mg(2+) ion per subunit.</text>
</comment>
<keyword evidence="9 15" id="KW-0460">Magnesium</keyword>
<feature type="binding site" evidence="15">
    <location>
        <position position="1097"/>
    </location>
    <ligand>
        <name>Mg(2+)</name>
        <dbReference type="ChEBI" id="CHEBI:18420"/>
    </ligand>
</feature>
<keyword evidence="8 15" id="KW-0067">ATP-binding</keyword>
<dbReference type="InterPro" id="IPR038726">
    <property type="entry name" value="PDDEXK_AddAB-type"/>
</dbReference>
<comment type="subunit">
    <text evidence="15">Heterotrimer of RecB, RecC and RecD. All subunits contribute to DNA-binding. Interacts with RecA.</text>
</comment>
<dbReference type="eggNOG" id="COG1074">
    <property type="taxonomic scope" value="Bacteria"/>
</dbReference>
<proteinExistence type="inferred from homology"/>
<dbReference type="PROSITE" id="PS51198">
    <property type="entry name" value="UVRD_HELICASE_ATP_BIND"/>
    <property type="match status" value="1"/>
</dbReference>
<keyword evidence="7 15" id="KW-0269">Exonuclease</keyword>
<feature type="domain" description="UvrD-like helicase ATP-binding" evidence="17">
    <location>
        <begin position="6"/>
        <end position="455"/>
    </location>
</feature>
<dbReference type="PROSITE" id="PS51217">
    <property type="entry name" value="UVRD_HELICASE_CTER"/>
    <property type="match status" value="1"/>
</dbReference>
<organism evidence="19 20">
    <name type="scientific">Vibrio ezurae NBRC 102218</name>
    <dbReference type="NCBI Taxonomy" id="1219080"/>
    <lineage>
        <taxon>Bacteria</taxon>
        <taxon>Pseudomonadati</taxon>
        <taxon>Pseudomonadota</taxon>
        <taxon>Gammaproteobacteria</taxon>
        <taxon>Vibrionales</taxon>
        <taxon>Vibrionaceae</taxon>
        <taxon>Vibrio</taxon>
    </lineage>
</organism>
<dbReference type="GO" id="GO:0016887">
    <property type="term" value="F:ATP hydrolysis activity"/>
    <property type="evidence" value="ECO:0007669"/>
    <property type="project" value="RHEA"/>
</dbReference>
<dbReference type="InterPro" id="IPR004586">
    <property type="entry name" value="RecB"/>
</dbReference>
<dbReference type="HAMAP" id="MF_01485">
    <property type="entry name" value="RecB"/>
    <property type="match status" value="1"/>
</dbReference>
<keyword evidence="5 15" id="KW-0378">Hydrolase</keyword>
<dbReference type="RefSeq" id="WP_021714716.1">
    <property type="nucleotide sequence ID" value="NZ_BATM01000048.1"/>
</dbReference>
<dbReference type="CDD" id="cd22352">
    <property type="entry name" value="RecB_C-like"/>
    <property type="match status" value="1"/>
</dbReference>
<dbReference type="GO" id="GO:0003677">
    <property type="term" value="F:DNA binding"/>
    <property type="evidence" value="ECO:0007669"/>
    <property type="project" value="UniProtKB-UniRule"/>
</dbReference>
<comment type="catalytic activity">
    <reaction evidence="14 15">
        <text>ATP + H2O = ADP + phosphate + H(+)</text>
        <dbReference type="Rhea" id="RHEA:13065"/>
        <dbReference type="ChEBI" id="CHEBI:15377"/>
        <dbReference type="ChEBI" id="CHEBI:15378"/>
        <dbReference type="ChEBI" id="CHEBI:30616"/>
        <dbReference type="ChEBI" id="CHEBI:43474"/>
        <dbReference type="ChEBI" id="CHEBI:456216"/>
        <dbReference type="EC" id="5.6.2.4"/>
    </reaction>
</comment>
<evidence type="ECO:0000256" key="10">
    <source>
        <dbReference type="ARBA" id="ARBA00023125"/>
    </source>
</evidence>
<protein>
    <recommendedName>
        <fullName evidence="15">RecBCD enzyme subunit RecB</fullName>
        <ecNumber evidence="15">3.1.11.5</ecNumber>
        <ecNumber evidence="15">5.6.2.4</ecNumber>
    </recommendedName>
    <alternativeName>
        <fullName evidence="15">DNA 3'-5' helicase subunit RecB</fullName>
    </alternativeName>
    <alternativeName>
        <fullName evidence="15">Exonuclease V subunit RecB</fullName>
        <shortName evidence="15">ExoV subunit RecB</shortName>
    </alternativeName>
    <alternativeName>
        <fullName evidence="15">Helicase/nuclease RecBCD subunit RecB</fullName>
    </alternativeName>
</protein>
<dbReference type="GO" id="GO:0043138">
    <property type="term" value="F:3'-5' DNA helicase activity"/>
    <property type="evidence" value="ECO:0007669"/>
    <property type="project" value="UniProtKB-UniRule"/>
</dbReference>
<evidence type="ECO:0000259" key="18">
    <source>
        <dbReference type="PROSITE" id="PS51217"/>
    </source>
</evidence>
<dbReference type="NCBIfam" id="TIGR00609">
    <property type="entry name" value="recB"/>
    <property type="match status" value="1"/>
</dbReference>
<evidence type="ECO:0000313" key="19">
    <source>
        <dbReference type="EMBL" id="GAD81017.1"/>
    </source>
</evidence>
<dbReference type="Gene3D" id="1.10.486.10">
    <property type="entry name" value="PCRA, domain 4"/>
    <property type="match status" value="1"/>
</dbReference>
<evidence type="ECO:0000256" key="8">
    <source>
        <dbReference type="ARBA" id="ARBA00022840"/>
    </source>
</evidence>
<keyword evidence="3 15" id="KW-0547">Nucleotide-binding</keyword>
<keyword evidence="20" id="KW-1185">Reference proteome</keyword>
<dbReference type="InterPro" id="IPR014017">
    <property type="entry name" value="DNA_helicase_UvrD-like_C"/>
</dbReference>
<dbReference type="Proteomes" id="UP000016562">
    <property type="component" value="Unassembled WGS sequence"/>
</dbReference>
<feature type="region of interest" description="Nuclease activity, interacts with RecD and RecA" evidence="15">
    <location>
        <begin position="908"/>
        <end position="1195"/>
    </location>
</feature>
<dbReference type="InterPro" id="IPR027417">
    <property type="entry name" value="P-loop_NTPase"/>
</dbReference>
<dbReference type="GO" id="GO:0000287">
    <property type="term" value="F:magnesium ion binding"/>
    <property type="evidence" value="ECO:0007669"/>
    <property type="project" value="UniProtKB-UniRule"/>
</dbReference>
<keyword evidence="4 15" id="KW-0227">DNA damage</keyword>
<evidence type="ECO:0000256" key="3">
    <source>
        <dbReference type="ARBA" id="ARBA00022741"/>
    </source>
</evidence>
<keyword evidence="2 15" id="KW-0479">Metal-binding</keyword>
<keyword evidence="10 15" id="KW-0238">DNA-binding</keyword>
<dbReference type="Pfam" id="PF12705">
    <property type="entry name" value="PDDEXK_1"/>
    <property type="match status" value="1"/>
</dbReference>
<keyword evidence="6 15" id="KW-0347">Helicase</keyword>
<dbReference type="GO" id="GO:0005524">
    <property type="term" value="F:ATP binding"/>
    <property type="evidence" value="ECO:0007669"/>
    <property type="project" value="UniProtKB-UniRule"/>
</dbReference>
<dbReference type="OrthoDB" id="9810135at2"/>
<reference evidence="19 20" key="1">
    <citation type="submission" date="2013-09" db="EMBL/GenBank/DDBJ databases">
        <title>Whole genome shotgun sequence of Vibrio ezurae NBRC 102218.</title>
        <authorList>
            <person name="Yoshida I."/>
            <person name="Hosoyama A."/>
            <person name="Numata M."/>
            <person name="Hashimoto M."/>
            <person name="Hosoyama Y."/>
            <person name="Tsuchikane K."/>
            <person name="Noguchi M."/>
            <person name="Hirakata S."/>
            <person name="Ichikawa N."/>
            <person name="Ohji S."/>
            <person name="Yamazoe A."/>
            <person name="Fujita N."/>
        </authorList>
    </citation>
    <scope>NUCLEOTIDE SEQUENCE [LARGE SCALE GENOMIC DNA]</scope>
    <source>
        <strain evidence="19 20">NBRC 102218</strain>
    </source>
</reference>
<feature type="binding site" evidence="15">
    <location>
        <position position="1084"/>
    </location>
    <ligand>
        <name>Mg(2+)</name>
        <dbReference type="ChEBI" id="CHEBI:18420"/>
    </ligand>
</feature>
<comment type="miscellaneous">
    <text evidence="15">In the RecBCD complex, RecB has a slow 3'-5' helicase, an exonuclease activity and loads RecA onto ssDNA, RecD has a fast 5'-3' helicase activity, while RecC stimulates the ATPase and processivity of the RecB helicase and contributes to recognition of the Chi site.</text>
</comment>
<dbReference type="EC" id="3.1.11.5" evidence="15"/>
<feature type="domain" description="UvrD-like helicase C-terminal" evidence="18">
    <location>
        <begin position="486"/>
        <end position="755"/>
    </location>
</feature>
<dbReference type="AlphaFoldDB" id="U3B6G5"/>
<keyword evidence="11 15" id="KW-0234">DNA repair</keyword>
<dbReference type="SUPFAM" id="SSF52980">
    <property type="entry name" value="Restriction endonuclease-like"/>
    <property type="match status" value="1"/>
</dbReference>
<feature type="active site" description="For nuclease activity" evidence="15">
    <location>
        <position position="1097"/>
    </location>
</feature>
<sequence length="1195" mass="135531">MTEVTNIIPAPLETMTFPLHGARLIEASAGTGKTFTIAGLYLRLLLGHGDNGQAHNKPLNVEQILVVTFTEAATAELKDRIRARIHQARVAFSRGVSDDPVIKPLLEQTQDRDRACELLLAAERQMDEAAVFTIHGFCQRMLTQNAFESGSRFKNQFIQDESQLKAQVVSDYWRRHFYQMNEAMVAEIRSHWRHPHDLLAELDRFISGNEVYIHSQAQSGDLEALYAQRIALIDELKRDWLAVSSELEKLIADSGITKNPYNKRNVPNWISQGDCWAKVTPSTLGMPDCLERFCSSVLQAKTKEGKQAPEHAIFDQLEAFYQLPKLEVKLAILGNAIPECRAELQKAKRQQQKLSFDDLLSQLDHALQADEEDLLSERIRQLYPIAMIDEFQDTDPQQYNIFSHLYLDHPECGLFMIGDPKQAIYAFRGADIFTYIRARNEVTSHFNLTTNWRSSEQMVEASNALFVESEAPFIYNDDIPFTSVLPSPGADKKSWSLHGETQPAMTVWHQQQEEGGVAKGSYNHTMAQSTATQIQRLLSASDQGNALLHSAKDKAIQAGNIAVLVRTGREASLVRQALSEKGVASVYLSNRESVFASPVACDVMLFLQGALNYENDRALRTAAASSLFDLSLFDLERLNQDEQYWELLSQEFSDYRQLWLKSGIMPMIRKLIQHRELAQRLQKQPHGERVLTDLMHLAELLQQASAELESDHALLRWFSESIDEAYDGESGDEQKQRLESERNLVQVVTIHKSKGLEYDIIFVPFVSACRKSDKALYYDAEQQCTRFDLDNNEEGIALSDKERLAEDLRLIYVAVTRAVYSCYLGVAALKDGRSKKVMTHLSSIGYLLQGGEEQDASALSAALSQLEEKYPSITVCDPIAPDDACYIPIEQDAPLLEANKMQQQIDWRWRMTSYSGLVKQGHGHAHKDDSIWLDTTLDVDASQDQAPMLDLMQKSMFNFPRGARPGTFLHTLFEEVEYTESAFSDKNSEVIRQLIIKEQLEEEWLPVLQDMVDKVLSTDLEGQGMRLCDKNPQQRLVEMEFLLPIELLSAPRFNAITHQHDPLTAQAGDLGFAPVEGMLKGFIDLVFEHQGKYYVLDWKSNHLGDSAQDYHQSNLHKAMLDHRYDAQYQIYALALHRFLSSRIADYDYETHFGGVFYLFLRGMDGSGEYGVFSAKPSLPMLNELDAHIRGEEAIK</sequence>
<dbReference type="EMBL" id="BATM01000048">
    <property type="protein sequence ID" value="GAD81017.1"/>
    <property type="molecule type" value="Genomic_DNA"/>
</dbReference>
<feature type="region of interest" description="DNA-binding and helicase activity, interacts with RecC" evidence="15">
    <location>
        <begin position="1"/>
        <end position="857"/>
    </location>
</feature>
<feature type="binding site" evidence="15">
    <location>
        <position position="970"/>
    </location>
    <ligand>
        <name>Mg(2+)</name>
        <dbReference type="ChEBI" id="CHEBI:18420"/>
    </ligand>
</feature>
<dbReference type="STRING" id="1219080.VEZ01S_48_00070"/>
<dbReference type="SUPFAM" id="SSF52540">
    <property type="entry name" value="P-loop containing nucleoside triphosphate hydrolases"/>
    <property type="match status" value="1"/>
</dbReference>
<evidence type="ECO:0000256" key="5">
    <source>
        <dbReference type="ARBA" id="ARBA00022801"/>
    </source>
</evidence>
<comment type="domain">
    <text evidence="15">The N-terminal DNA-binding domain is a ssDNA-dependent ATPase and has ATP-dependent 3'-5' helicase function. This domain interacts with RecC.</text>
</comment>
<evidence type="ECO:0000256" key="13">
    <source>
        <dbReference type="ARBA" id="ARBA00034617"/>
    </source>
</evidence>
<dbReference type="Gene3D" id="1.10.3170.10">
    <property type="entry name" value="Recbcd, chain B, domain 2"/>
    <property type="match status" value="1"/>
</dbReference>
<comment type="caution">
    <text evidence="19">The sequence shown here is derived from an EMBL/GenBank/DDBJ whole genome shotgun (WGS) entry which is preliminary data.</text>
</comment>
<evidence type="ECO:0000259" key="17">
    <source>
        <dbReference type="PROSITE" id="PS51198"/>
    </source>
</evidence>
<evidence type="ECO:0000256" key="7">
    <source>
        <dbReference type="ARBA" id="ARBA00022839"/>
    </source>
</evidence>
<evidence type="ECO:0000256" key="15">
    <source>
        <dbReference type="HAMAP-Rule" id="MF_01485"/>
    </source>
</evidence>
<evidence type="ECO:0000256" key="2">
    <source>
        <dbReference type="ARBA" id="ARBA00022723"/>
    </source>
</evidence>
<dbReference type="GO" id="GO:0009338">
    <property type="term" value="C:exodeoxyribonuclease V complex"/>
    <property type="evidence" value="ECO:0007669"/>
    <property type="project" value="TreeGrafter"/>
</dbReference>
<keyword evidence="1 15" id="KW-0540">Nuclease</keyword>
<dbReference type="PANTHER" id="PTHR11070:SF23">
    <property type="entry name" value="RECBCD ENZYME SUBUNIT RECB"/>
    <property type="match status" value="1"/>
</dbReference>
<dbReference type="InterPro" id="IPR011604">
    <property type="entry name" value="PDDEXK-like_dom_sf"/>
</dbReference>
<dbReference type="InterPro" id="IPR014016">
    <property type="entry name" value="UvrD-like_ATP-bd"/>
</dbReference>
<keyword evidence="12 15" id="KW-0413">Isomerase</keyword>
<gene>
    <name evidence="15 19" type="primary">recB</name>
    <name evidence="19" type="ORF">VEZ01S_48_00070</name>
</gene>
<comment type="catalytic activity">
    <reaction evidence="15">
        <text>Exonucleolytic cleavage (in the presence of ATP) in either 5'- to 3'- or 3'- to 5'-direction to yield 5'-phosphooligonucleotides.</text>
        <dbReference type="EC" id="3.1.11.5"/>
    </reaction>
</comment>
<comment type="catalytic activity">
    <reaction evidence="13 15">
        <text>Couples ATP hydrolysis with the unwinding of duplex DNA by translocating in the 3'-5' direction.</text>
        <dbReference type="EC" id="5.6.2.4"/>
    </reaction>
</comment>
<dbReference type="EC" id="5.6.2.4" evidence="15"/>
<feature type="binding site" evidence="16">
    <location>
        <begin position="27"/>
        <end position="34"/>
    </location>
    <ligand>
        <name>ATP</name>
        <dbReference type="ChEBI" id="CHEBI:30616"/>
    </ligand>
</feature>
<accession>U3B6G5</accession>
<evidence type="ECO:0000313" key="20">
    <source>
        <dbReference type="Proteomes" id="UP000016562"/>
    </source>
</evidence>
<evidence type="ECO:0000256" key="11">
    <source>
        <dbReference type="ARBA" id="ARBA00023204"/>
    </source>
</evidence>
<comment type="domain">
    <text evidence="15">The C-terminal domain has nuclease activity and interacts with RecD. It interacts with RecA, facilitating its loading onto ssDNA.</text>
</comment>
<dbReference type="GO" id="GO:0008854">
    <property type="term" value="F:exodeoxyribonuclease V activity"/>
    <property type="evidence" value="ECO:0007669"/>
    <property type="project" value="UniProtKB-EC"/>
</dbReference>
<name>U3B6G5_9VIBR</name>
<evidence type="ECO:0000256" key="12">
    <source>
        <dbReference type="ARBA" id="ARBA00023235"/>
    </source>
</evidence>
<dbReference type="GO" id="GO:0005829">
    <property type="term" value="C:cytosol"/>
    <property type="evidence" value="ECO:0007669"/>
    <property type="project" value="TreeGrafter"/>
</dbReference>
<comment type="similarity">
    <text evidence="15">Belongs to the helicase family. UvrD subfamily.</text>
</comment>
<dbReference type="Gene3D" id="3.90.320.10">
    <property type="match status" value="1"/>
</dbReference>
<dbReference type="PANTHER" id="PTHR11070">
    <property type="entry name" value="UVRD / RECB / PCRA DNA HELICASE FAMILY MEMBER"/>
    <property type="match status" value="1"/>
</dbReference>
<dbReference type="InterPro" id="IPR000212">
    <property type="entry name" value="DNA_helicase_UvrD/REP"/>
</dbReference>
<dbReference type="InterPro" id="IPR011335">
    <property type="entry name" value="Restrct_endonuc-II-like"/>
</dbReference>